<dbReference type="InterPro" id="IPR001005">
    <property type="entry name" value="SANT/Myb"/>
</dbReference>
<reference evidence="3" key="1">
    <citation type="submission" date="2021-03" db="EMBL/GenBank/DDBJ databases">
        <title>Revisited historic fungal species revealed as producer of novel bioactive compounds through whole genome sequencing and comparative genomics.</title>
        <authorList>
            <person name="Vignolle G.A."/>
            <person name="Hochenegger N."/>
            <person name="Mach R.L."/>
            <person name="Mach-Aigner A.R."/>
            <person name="Javad Rahimi M."/>
            <person name="Salim K.A."/>
            <person name="Chan C.M."/>
            <person name="Lim L.B.L."/>
            <person name="Cai F."/>
            <person name="Druzhinina I.S."/>
            <person name="U'Ren J.M."/>
            <person name="Derntl C."/>
        </authorList>
    </citation>
    <scope>NUCLEOTIDE SEQUENCE</scope>
    <source>
        <strain evidence="3">TUCIM 5799</strain>
    </source>
</reference>
<dbReference type="Proteomes" id="UP000829685">
    <property type="component" value="Unassembled WGS sequence"/>
</dbReference>
<dbReference type="Gene3D" id="1.10.10.60">
    <property type="entry name" value="Homeodomain-like"/>
    <property type="match status" value="1"/>
</dbReference>
<name>A0A9P9WIN0_9PEZI</name>
<feature type="region of interest" description="Disordered" evidence="1">
    <location>
        <begin position="1"/>
        <end position="94"/>
    </location>
</feature>
<dbReference type="EMBL" id="JAFIMR010000022">
    <property type="protein sequence ID" value="KAI1865216.1"/>
    <property type="molecule type" value="Genomic_DNA"/>
</dbReference>
<gene>
    <name evidence="3" type="ORF">JX265_008263</name>
</gene>
<dbReference type="AlphaFoldDB" id="A0A9P9WIN0"/>
<evidence type="ECO:0000256" key="1">
    <source>
        <dbReference type="SAM" id="MobiDB-lite"/>
    </source>
</evidence>
<accession>A0A9P9WIN0</accession>
<sequence>MQWPCASLLANPAVEGETPHGDGEEKPEGKLQQSTFPRRFAPERTRGQSVESFDFPESSQNVPDGGSSPPSPQERGLSAVPEPEDEDEAEAVSRQDILEIVIPSIENYSARLYDHLQKEAAPSRDRSWWNRLRFLENLFKEQHNRLGPAKPFIDPSDIIGSFPGIDHEEEFDNASQAMLSTNLILLAMYAAQIGDRKTQAEPVLEELNESFPMLFAMPQAPYENNDLYDMAFRIRCCLLTEQIRQPQSSQSPAILAVQSFCSDEPPRLVKQARDMLLNGPYEPVGAVPVNQDDDVSEEHSRRMQDLCDRLSQRERGEILKILEEAYPMGELLTELGTWALKTYKALKQQPKIEKGKAPARSAQDAQPPRDPPEPAPLEPTKGPARKTSTAEQRRDRSAADEEESLFVADDDAGMSEHDDESDFEPDEPIVRTGARTGSYLDGSANIERDDRVARRRSRATPPSNQQQVRNPLAALNAEDVVNSSREQASSNPFRSPAAAKSGSGLPDGRKRPLEADEEEDGDEDEYETNTRPLDESRRIVKERPITGPSSSKRVRISDTRATGDGRRSASLANSSREFDRDRTENVRASDISLLSTQARAAARHARQPSAPQRRVFWSDDDTATLIDAIRKYGCQWSFLEEQALFSTFRSQQAIRDKARNLKVDLLKTDVPLLAGFDAVALGKKERDAVKKAGKNPDRMEQDIDDDGNVVNNQWFPEMEYNQAHRQEDED</sequence>
<keyword evidence="4" id="KW-1185">Reference proteome</keyword>
<feature type="compositionally biased region" description="Polar residues" evidence="1">
    <location>
        <begin position="47"/>
        <end position="62"/>
    </location>
</feature>
<comment type="caution">
    <text evidence="3">The sequence shown here is derived from an EMBL/GenBank/DDBJ whole genome shotgun (WGS) entry which is preliminary data.</text>
</comment>
<feature type="region of interest" description="Disordered" evidence="1">
    <location>
        <begin position="349"/>
        <end position="585"/>
    </location>
</feature>
<feature type="compositionally biased region" description="Basic and acidic residues" evidence="1">
    <location>
        <begin position="532"/>
        <end position="544"/>
    </location>
</feature>
<organism evidence="3 4">
    <name type="scientific">Neoarthrinium moseri</name>
    <dbReference type="NCBI Taxonomy" id="1658444"/>
    <lineage>
        <taxon>Eukaryota</taxon>
        <taxon>Fungi</taxon>
        <taxon>Dikarya</taxon>
        <taxon>Ascomycota</taxon>
        <taxon>Pezizomycotina</taxon>
        <taxon>Sordariomycetes</taxon>
        <taxon>Xylariomycetidae</taxon>
        <taxon>Amphisphaeriales</taxon>
        <taxon>Apiosporaceae</taxon>
        <taxon>Neoarthrinium</taxon>
    </lineage>
</organism>
<proteinExistence type="predicted"/>
<dbReference type="CDD" id="cd11660">
    <property type="entry name" value="SANT_TRF"/>
    <property type="match status" value="1"/>
</dbReference>
<evidence type="ECO:0000259" key="2">
    <source>
        <dbReference type="SMART" id="SM00717"/>
    </source>
</evidence>
<dbReference type="SMART" id="SM00717">
    <property type="entry name" value="SANT"/>
    <property type="match status" value="1"/>
</dbReference>
<evidence type="ECO:0000313" key="4">
    <source>
        <dbReference type="Proteomes" id="UP000829685"/>
    </source>
</evidence>
<feature type="domain" description="Myb-like" evidence="2">
    <location>
        <begin position="613"/>
        <end position="664"/>
    </location>
</feature>
<feature type="compositionally biased region" description="Polar residues" evidence="1">
    <location>
        <begin position="481"/>
        <end position="493"/>
    </location>
</feature>
<feature type="region of interest" description="Disordered" evidence="1">
    <location>
        <begin position="690"/>
        <end position="711"/>
    </location>
</feature>
<evidence type="ECO:0000313" key="3">
    <source>
        <dbReference type="EMBL" id="KAI1865216.1"/>
    </source>
</evidence>
<feature type="compositionally biased region" description="Basic and acidic residues" evidence="1">
    <location>
        <begin position="17"/>
        <end position="29"/>
    </location>
</feature>
<protein>
    <recommendedName>
        <fullName evidence="2">Myb-like domain-containing protein</fullName>
    </recommendedName>
</protein>
<feature type="compositionally biased region" description="Acidic residues" evidence="1">
    <location>
        <begin position="515"/>
        <end position="527"/>
    </location>
</feature>
<feature type="compositionally biased region" description="Polar residues" evidence="1">
    <location>
        <begin position="460"/>
        <end position="469"/>
    </location>
</feature>
<feature type="compositionally biased region" description="Basic and acidic residues" evidence="1">
    <location>
        <begin position="555"/>
        <end position="567"/>
    </location>
</feature>
<feature type="compositionally biased region" description="Acidic residues" evidence="1">
    <location>
        <begin position="400"/>
        <end position="427"/>
    </location>
</feature>
<feature type="compositionally biased region" description="Basic and acidic residues" evidence="1">
    <location>
        <begin position="576"/>
        <end position="585"/>
    </location>
</feature>
<feature type="compositionally biased region" description="Basic and acidic residues" evidence="1">
    <location>
        <begin position="690"/>
        <end position="701"/>
    </location>
</feature>